<organism evidence="6 7">
    <name type="scientific">Aquisphaera giovannonii</name>
    <dbReference type="NCBI Taxonomy" id="406548"/>
    <lineage>
        <taxon>Bacteria</taxon>
        <taxon>Pseudomonadati</taxon>
        <taxon>Planctomycetota</taxon>
        <taxon>Planctomycetia</taxon>
        <taxon>Isosphaerales</taxon>
        <taxon>Isosphaeraceae</taxon>
        <taxon>Aquisphaera</taxon>
    </lineage>
</organism>
<evidence type="ECO:0000313" key="6">
    <source>
        <dbReference type="EMBL" id="QEH33234.1"/>
    </source>
</evidence>
<dbReference type="InterPro" id="IPR050768">
    <property type="entry name" value="UPF0353/GerABKA_families"/>
</dbReference>
<evidence type="ECO:0000256" key="4">
    <source>
        <dbReference type="ARBA" id="ARBA00023136"/>
    </source>
</evidence>
<evidence type="ECO:0000313" key="7">
    <source>
        <dbReference type="Proteomes" id="UP000324233"/>
    </source>
</evidence>
<dbReference type="PANTHER" id="PTHR22550:SF5">
    <property type="entry name" value="LEUCINE ZIPPER PROTEIN 4"/>
    <property type="match status" value="1"/>
</dbReference>
<dbReference type="KEGG" id="agv:OJF2_17340"/>
<dbReference type="SUPFAM" id="SSF53300">
    <property type="entry name" value="vWA-like"/>
    <property type="match status" value="1"/>
</dbReference>
<dbReference type="Gene3D" id="3.40.50.410">
    <property type="entry name" value="von Willebrand factor, type A domain"/>
    <property type="match status" value="1"/>
</dbReference>
<reference evidence="6 7" key="1">
    <citation type="submission" date="2019-08" db="EMBL/GenBank/DDBJ databases">
        <title>Deep-cultivation of Planctomycetes and their phenomic and genomic characterization uncovers novel biology.</title>
        <authorList>
            <person name="Wiegand S."/>
            <person name="Jogler M."/>
            <person name="Boedeker C."/>
            <person name="Pinto D."/>
            <person name="Vollmers J."/>
            <person name="Rivas-Marin E."/>
            <person name="Kohn T."/>
            <person name="Peeters S.H."/>
            <person name="Heuer A."/>
            <person name="Rast P."/>
            <person name="Oberbeckmann S."/>
            <person name="Bunk B."/>
            <person name="Jeske O."/>
            <person name="Meyerdierks A."/>
            <person name="Storesund J.E."/>
            <person name="Kallscheuer N."/>
            <person name="Luecker S."/>
            <person name="Lage O.M."/>
            <person name="Pohl T."/>
            <person name="Merkel B.J."/>
            <person name="Hornburger P."/>
            <person name="Mueller R.-W."/>
            <person name="Bruemmer F."/>
            <person name="Labrenz M."/>
            <person name="Spormann A.M."/>
            <person name="Op den Camp H."/>
            <person name="Overmann J."/>
            <person name="Amann R."/>
            <person name="Jetten M.S.M."/>
            <person name="Mascher T."/>
            <person name="Medema M.H."/>
            <person name="Devos D.P."/>
            <person name="Kaster A.-K."/>
            <person name="Ovreas L."/>
            <person name="Rohde M."/>
            <person name="Galperin M.Y."/>
            <person name="Jogler C."/>
        </authorList>
    </citation>
    <scope>NUCLEOTIDE SEQUENCE [LARGE SCALE GENOMIC DNA]</scope>
    <source>
        <strain evidence="6 7">OJF2</strain>
    </source>
</reference>
<keyword evidence="1" id="KW-1003">Cell membrane</keyword>
<dbReference type="EMBL" id="CP042997">
    <property type="protein sequence ID" value="QEH33234.1"/>
    <property type="molecule type" value="Genomic_DNA"/>
</dbReference>
<proteinExistence type="predicted"/>
<dbReference type="InterPro" id="IPR036465">
    <property type="entry name" value="vWFA_dom_sf"/>
</dbReference>
<evidence type="ECO:0000259" key="5">
    <source>
        <dbReference type="PROSITE" id="PS50234"/>
    </source>
</evidence>
<dbReference type="Proteomes" id="UP000324233">
    <property type="component" value="Chromosome"/>
</dbReference>
<evidence type="ECO:0000256" key="2">
    <source>
        <dbReference type="ARBA" id="ARBA00022692"/>
    </source>
</evidence>
<name>A0A5B9VZ68_9BACT</name>
<dbReference type="PROSITE" id="PS50234">
    <property type="entry name" value="VWFA"/>
    <property type="match status" value="1"/>
</dbReference>
<keyword evidence="4" id="KW-0472">Membrane</keyword>
<dbReference type="Pfam" id="PF13519">
    <property type="entry name" value="VWA_2"/>
    <property type="match status" value="1"/>
</dbReference>
<gene>
    <name evidence="6" type="ORF">OJF2_17340</name>
</gene>
<keyword evidence="7" id="KW-1185">Reference proteome</keyword>
<keyword evidence="2" id="KW-0812">Transmembrane</keyword>
<protein>
    <submittedName>
        <fullName evidence="6">von Willebrand factor type A domain protein</fullName>
    </submittedName>
</protein>
<feature type="domain" description="VWFA" evidence="5">
    <location>
        <begin position="94"/>
        <end position="297"/>
    </location>
</feature>
<dbReference type="OrthoDB" id="6206554at2"/>
<evidence type="ECO:0000256" key="1">
    <source>
        <dbReference type="ARBA" id="ARBA00022475"/>
    </source>
</evidence>
<dbReference type="RefSeq" id="WP_148592969.1">
    <property type="nucleotide sequence ID" value="NZ_CP042997.1"/>
</dbReference>
<sequence length="343" mass="36885">MQFAHPGWLWLLVLSPLPLLLERARGRLGWPILGGFAVRPHAGGRGAGRVGSARLGLRFIPGSLRGLAIGAMGLALARPQTVGGVERIAGQGVAIVVALDQSSSMKTEDFPADRDTRRIGRLEAAKATLLRFVEGRPDDMVGLVLFANYPDLACPPELDHRFLVETIPTISVARPGDDGTNIGDAIAWSLDALRITPPRRKVLVLMTDGNNQPAGRRPLDPERAADLARQLGVTIHTIAIGRPGGVVRDADAETGQPILAEVEGPNLRLLETVAEVAGGRSFIAADADALDRVFGEINRLEKSLVKSRILTRYDEHFATWAAAAAAFLSLERLLASTWLRRTP</sequence>
<dbReference type="PANTHER" id="PTHR22550">
    <property type="entry name" value="SPORE GERMINATION PROTEIN"/>
    <property type="match status" value="1"/>
</dbReference>
<evidence type="ECO:0000256" key="3">
    <source>
        <dbReference type="ARBA" id="ARBA00022989"/>
    </source>
</evidence>
<dbReference type="SMART" id="SM00327">
    <property type="entry name" value="VWA"/>
    <property type="match status" value="1"/>
</dbReference>
<accession>A0A5B9VZ68</accession>
<dbReference type="AlphaFoldDB" id="A0A5B9VZ68"/>
<keyword evidence="3" id="KW-1133">Transmembrane helix</keyword>
<dbReference type="InterPro" id="IPR002035">
    <property type="entry name" value="VWF_A"/>
</dbReference>